<dbReference type="InterPro" id="IPR032710">
    <property type="entry name" value="NTF2-like_dom_sf"/>
</dbReference>
<dbReference type="EMBL" id="CABFNS010000753">
    <property type="protein sequence ID" value="VUC26554.1"/>
    <property type="molecule type" value="Genomic_DNA"/>
</dbReference>
<dbReference type="Gene3D" id="3.10.450.50">
    <property type="match status" value="1"/>
</dbReference>
<sequence length="158" mass="17918">MADSQTLQPLLRRLALLEDKDALATLLNRYCNTADDRKWDEFAACFIADGILGFEKWGDIVGHEKIAAAARGAEDRFQGLQHSMTNMNFDINGDEASGTCYLWFAATMDTSKPHEYHAFGGTYKFSFKRTPEGWRVARMQLKKIWAQNEDTQKDNGLS</sequence>
<keyword evidence="3" id="KW-1185">Reference proteome</keyword>
<evidence type="ECO:0000313" key="2">
    <source>
        <dbReference type="EMBL" id="VUC26554.1"/>
    </source>
</evidence>
<proteinExistence type="predicted"/>
<dbReference type="SUPFAM" id="SSF54427">
    <property type="entry name" value="NTF2-like"/>
    <property type="match status" value="1"/>
</dbReference>
<organism evidence="2 3">
    <name type="scientific">Bionectria ochroleuca</name>
    <name type="common">Gliocladium roseum</name>
    <dbReference type="NCBI Taxonomy" id="29856"/>
    <lineage>
        <taxon>Eukaryota</taxon>
        <taxon>Fungi</taxon>
        <taxon>Dikarya</taxon>
        <taxon>Ascomycota</taxon>
        <taxon>Pezizomycotina</taxon>
        <taxon>Sordariomycetes</taxon>
        <taxon>Hypocreomycetidae</taxon>
        <taxon>Hypocreales</taxon>
        <taxon>Bionectriaceae</taxon>
        <taxon>Clonostachys</taxon>
    </lineage>
</organism>
<evidence type="ECO:0000313" key="3">
    <source>
        <dbReference type="Proteomes" id="UP000766486"/>
    </source>
</evidence>
<feature type="domain" description="SnoaL-like" evidence="1">
    <location>
        <begin position="17"/>
        <end position="139"/>
    </location>
</feature>
<protein>
    <recommendedName>
        <fullName evidence="1">SnoaL-like domain-containing protein</fullName>
    </recommendedName>
</protein>
<accession>A0ABY6U607</accession>
<comment type="caution">
    <text evidence="2">The sequence shown here is derived from an EMBL/GenBank/DDBJ whole genome shotgun (WGS) entry which is preliminary data.</text>
</comment>
<dbReference type="InterPro" id="IPR037401">
    <property type="entry name" value="SnoaL-like"/>
</dbReference>
<name>A0ABY6U607_BIOOC</name>
<dbReference type="Pfam" id="PF13577">
    <property type="entry name" value="SnoaL_4"/>
    <property type="match status" value="1"/>
</dbReference>
<dbReference type="Proteomes" id="UP000766486">
    <property type="component" value="Unassembled WGS sequence"/>
</dbReference>
<gene>
    <name evidence="2" type="ORF">CLO192961_LOCUS192611</name>
</gene>
<evidence type="ECO:0000259" key="1">
    <source>
        <dbReference type="Pfam" id="PF13577"/>
    </source>
</evidence>
<reference evidence="2 3" key="1">
    <citation type="submission" date="2019-06" db="EMBL/GenBank/DDBJ databases">
        <authorList>
            <person name="Broberg M."/>
        </authorList>
    </citation>
    <scope>NUCLEOTIDE SEQUENCE [LARGE SCALE GENOMIC DNA]</scope>
</reference>